<evidence type="ECO:0008006" key="10">
    <source>
        <dbReference type="Google" id="ProtNLM"/>
    </source>
</evidence>
<dbReference type="PANTHER" id="PTHR13405">
    <property type="entry name" value="NUCLEAR PORE COMPLEX PROTEIN NUP133"/>
    <property type="match status" value="1"/>
</dbReference>
<reference evidence="6 8" key="1">
    <citation type="submission" date="2021-11" db="EMBL/GenBank/DDBJ databases">
        <authorList>
            <person name="Islam A."/>
            <person name="Islam S."/>
            <person name="Flora M.S."/>
            <person name="Rahman M."/>
            <person name="Ziaur R.M."/>
            <person name="Epstein J.H."/>
            <person name="Hassan M."/>
            <person name="Klassen M."/>
            <person name="Woodard K."/>
            <person name="Webb A."/>
            <person name="Webby R.J."/>
            <person name="El Zowalaty M.E."/>
        </authorList>
    </citation>
    <scope>NUCLEOTIDE SEQUENCE</scope>
    <source>
        <strain evidence="7">Pbs1</strain>
        <strain evidence="6">Pbs3</strain>
    </source>
</reference>
<sequence>MFQARKFVDVPSKRLMTGFLSPNVLNATKRQRLEHWDAMYARRTGTTDQDTSLIFVDTSKWRIVQDIKVPSLLLEQVYNSWPELTSLPQYVTCCRVLVPSARHRSGHQWITYYVFILRTKVLLWQQDHGKIIPVELPDQVKGDERLYPFLFALYSESLSLLIVGKSGLVLFWEDIEVIPSENVPLSVQIPLGVQEYVSTHQHAAMIATLLERGQGNDKQQEATGFLCWSNEGNVWEVAIEDRRIRVRAFERQTAGFFSGLTKSVSQFFFASTGSRARTDGRVVDVHQPIKYLRLLPSLVGDIALSSSSSSSGTKADETSEMLVLFQDGMVERRSFNTGDVIDCSYASQMHFDANHIATNYFSNNFPDAHLAKVYIVSMPYVYETYFGLLVAFVCYSSRSDTSAKVKYALFQFSLEAVDVDTSPEPDRVCMLDFEPGFDEQATNEFIDVESFTITRGALYLVWTRMQPIQFCAILLPQAEQTSFLSAAFPLQGAKGRLALAFGPCIDQSLFDSNAVKGSVSFLLMEKDVKSPSGSVCVATASEMQKLERLAAPLPSDAYLERTHRRREEASQYGSELTHTVGGNLTVDDSIRLILTHFHDDPDSAVALRVSARDVSSVAEAAIAVDFLLLDAKPSSGLRWEKGANDNALPQTDAHEKESDIPTSATPKLVRYQLEEKRNRHVAFMGFLHRRCIAVWEFIQNSSDLQRYLKENEEKLQGAISLSKFQASIMSTSSAEDEPLSKGFTGKFLLHAIEQTVEKRGYEKEQLCLAGYNAFDVFYCEVSKIAELFQALGDEVQNLSTTVGESDPTYLYSLLESGGAMLSMLCTPVQSSSASSAPKGSWAFKREVREAVATQISRLSVLLGYSQSGSFDKQIRWQHDEVFELADQIQRLGTILLDDYARFIPLAQSEEANELRKEEAFVRRVTLNPLIHIATQAPSQERDIAVDFDLDGKLTQKRADLFSQCVELCEKYTYFEGMVYLVFVEDSENLSNLDCVLGKLPKTPASKRLELYCKKHDGFDDFIFRWYNGEVRNPWTQRNQDVSAFSPTMMAYLLGHSQLFAPALHKFMKSRDHLKKYRWLTAVSIERYDQVATLALQEAKREQQSLPKRKTMASIAKIASFASPSLSHSESVQEINRELVRGKLQELLLQLPLEKPIDPHPLSPEDLVNTCLTSALSAEKNDPMRVNIFLMALEALETLASEPLTEEYEEMRASVWRSCIVDDGELWDNLTAEMTAGVNEEKLESLMRQTLLYKAMKKYVSRPEYRVQSASALTIEIIQELVHCEGNVDSAVSVQSQQLLIKTLHLALQ</sequence>
<organism evidence="6 9">
    <name type="scientific">Peronospora belbahrii</name>
    <dbReference type="NCBI Taxonomy" id="622444"/>
    <lineage>
        <taxon>Eukaryota</taxon>
        <taxon>Sar</taxon>
        <taxon>Stramenopiles</taxon>
        <taxon>Oomycota</taxon>
        <taxon>Peronosporomycetes</taxon>
        <taxon>Peronosporales</taxon>
        <taxon>Peronosporaceae</taxon>
        <taxon>Peronospora</taxon>
    </lineage>
</organism>
<evidence type="ECO:0000256" key="5">
    <source>
        <dbReference type="SAM" id="MobiDB-lite"/>
    </source>
</evidence>
<comment type="caution">
    <text evidence="6">The sequence shown here is derived from an EMBL/GenBank/DDBJ whole genome shotgun (WGS) entry which is preliminary data.</text>
</comment>
<evidence type="ECO:0000256" key="2">
    <source>
        <dbReference type="ARBA" id="ARBA00005569"/>
    </source>
</evidence>
<evidence type="ECO:0000313" key="8">
    <source>
        <dbReference type="Proteomes" id="UP001158986"/>
    </source>
</evidence>
<keyword evidence="4" id="KW-0539">Nucleus</keyword>
<dbReference type="Gene3D" id="1.20.58.1380">
    <property type="match status" value="1"/>
</dbReference>
<evidence type="ECO:0000256" key="3">
    <source>
        <dbReference type="ARBA" id="ARBA00022448"/>
    </source>
</evidence>
<dbReference type="GO" id="GO:0006606">
    <property type="term" value="P:protein import into nucleus"/>
    <property type="evidence" value="ECO:0007669"/>
    <property type="project" value="TreeGrafter"/>
</dbReference>
<dbReference type="Gene3D" id="2.130.10.10">
    <property type="entry name" value="YVTN repeat-like/Quinoprotein amine dehydrogenase"/>
    <property type="match status" value="1"/>
</dbReference>
<dbReference type="InterPro" id="IPR037624">
    <property type="entry name" value="Nup133-like"/>
</dbReference>
<evidence type="ECO:0000313" key="9">
    <source>
        <dbReference type="Proteomes" id="UP001160483"/>
    </source>
</evidence>
<dbReference type="GO" id="GO:0031080">
    <property type="term" value="C:nuclear pore outer ring"/>
    <property type="evidence" value="ECO:0007669"/>
    <property type="project" value="TreeGrafter"/>
</dbReference>
<dbReference type="Proteomes" id="UP001158986">
    <property type="component" value="Unassembled WGS sequence"/>
</dbReference>
<dbReference type="InterPro" id="IPR015943">
    <property type="entry name" value="WD40/YVTN_repeat-like_dom_sf"/>
</dbReference>
<protein>
    <recommendedName>
        <fullName evidence="10">Nucleoporin Nup133/Nup155-like N-terminal domain-containing protein</fullName>
    </recommendedName>
</protein>
<feature type="region of interest" description="Disordered" evidence="5">
    <location>
        <begin position="640"/>
        <end position="661"/>
    </location>
</feature>
<dbReference type="EMBL" id="CAKKTJ010000128">
    <property type="protein sequence ID" value="CAH0475604.1"/>
    <property type="molecule type" value="Genomic_DNA"/>
</dbReference>
<evidence type="ECO:0000313" key="6">
    <source>
        <dbReference type="EMBL" id="CAH0475604.1"/>
    </source>
</evidence>
<evidence type="ECO:0000256" key="4">
    <source>
        <dbReference type="ARBA" id="ARBA00023242"/>
    </source>
</evidence>
<dbReference type="GO" id="GO:0000972">
    <property type="term" value="P:transcription-dependent tethering of RNA polymerase II gene DNA at nuclear periphery"/>
    <property type="evidence" value="ECO:0007669"/>
    <property type="project" value="TreeGrafter"/>
</dbReference>
<evidence type="ECO:0000256" key="1">
    <source>
        <dbReference type="ARBA" id="ARBA00004123"/>
    </source>
</evidence>
<proteinExistence type="inferred from homology"/>
<gene>
    <name evidence="7" type="ORF">PBS001_LOCUS2219</name>
    <name evidence="6" type="ORF">PBS003_LOCUS2416</name>
</gene>
<keyword evidence="8" id="KW-1185">Reference proteome</keyword>
<dbReference type="PANTHER" id="PTHR13405:SF11">
    <property type="entry name" value="NUCLEAR PORE COMPLEX PROTEIN NUP133"/>
    <property type="match status" value="1"/>
</dbReference>
<comment type="subcellular location">
    <subcellularLocation>
        <location evidence="1">Nucleus</location>
    </subcellularLocation>
</comment>
<comment type="similarity">
    <text evidence="2">Belongs to the nucleoporin Nup133 family.</text>
</comment>
<dbReference type="Proteomes" id="UP001160483">
    <property type="component" value="Unassembled WGS sequence"/>
</dbReference>
<accession>A0AAU9KT74</accession>
<dbReference type="EMBL" id="CAKLCB010000112">
    <property type="protein sequence ID" value="CAH0515510.1"/>
    <property type="molecule type" value="Genomic_DNA"/>
</dbReference>
<evidence type="ECO:0000313" key="7">
    <source>
        <dbReference type="EMBL" id="CAH0515510.1"/>
    </source>
</evidence>
<keyword evidence="3" id="KW-0813">Transport</keyword>
<dbReference type="GO" id="GO:0016973">
    <property type="term" value="P:poly(A)+ mRNA export from nucleus"/>
    <property type="evidence" value="ECO:0007669"/>
    <property type="project" value="TreeGrafter"/>
</dbReference>
<dbReference type="GO" id="GO:0017056">
    <property type="term" value="F:structural constituent of nuclear pore"/>
    <property type="evidence" value="ECO:0007669"/>
    <property type="project" value="InterPro"/>
</dbReference>
<name>A0AAU9KT74_9STRA</name>